<keyword evidence="10 13" id="KW-0472">Membrane</keyword>
<dbReference type="PRINTS" id="PR00950">
    <property type="entry name" value="TYPE3IMSPROT"/>
</dbReference>
<keyword evidence="16" id="KW-1185">Reference proteome</keyword>
<reference evidence="15 16" key="1">
    <citation type="submission" date="2020-08" db="EMBL/GenBank/DDBJ databases">
        <title>Genomic Encyclopedia of Type Strains, Phase IV (KMG-IV): sequencing the most valuable type-strain genomes for metagenomic binning, comparative biology and taxonomic classification.</title>
        <authorList>
            <person name="Goeker M."/>
        </authorList>
    </citation>
    <scope>NUCLEOTIDE SEQUENCE [LARGE SCALE GENOMIC DNA]</scope>
    <source>
        <strain evidence="15 16">DSM 100044</strain>
    </source>
</reference>
<evidence type="ECO:0000256" key="11">
    <source>
        <dbReference type="ARBA" id="ARBA00023225"/>
    </source>
</evidence>
<keyword evidence="4 13" id="KW-0813">Transport</keyword>
<evidence type="ECO:0000256" key="3">
    <source>
        <dbReference type="ARBA" id="ARBA00021622"/>
    </source>
</evidence>
<feature type="region of interest" description="Disordered" evidence="14">
    <location>
        <begin position="1"/>
        <end position="22"/>
    </location>
</feature>
<evidence type="ECO:0000256" key="8">
    <source>
        <dbReference type="ARBA" id="ARBA00022927"/>
    </source>
</evidence>
<keyword evidence="5 13" id="KW-1003">Cell membrane</keyword>
<dbReference type="FunFam" id="3.40.1690.10:FF:000001">
    <property type="entry name" value="Flagellar biosynthetic protein FlhB"/>
    <property type="match status" value="1"/>
</dbReference>
<evidence type="ECO:0000256" key="2">
    <source>
        <dbReference type="ARBA" id="ARBA00010690"/>
    </source>
</evidence>
<evidence type="ECO:0000256" key="10">
    <source>
        <dbReference type="ARBA" id="ARBA00023136"/>
    </source>
</evidence>
<keyword evidence="15" id="KW-0969">Cilium</keyword>
<dbReference type="PANTHER" id="PTHR30531:SF12">
    <property type="entry name" value="FLAGELLAR BIOSYNTHETIC PROTEIN FLHB"/>
    <property type="match status" value="1"/>
</dbReference>
<evidence type="ECO:0000256" key="5">
    <source>
        <dbReference type="ARBA" id="ARBA00022475"/>
    </source>
</evidence>
<evidence type="ECO:0000256" key="9">
    <source>
        <dbReference type="ARBA" id="ARBA00022989"/>
    </source>
</evidence>
<evidence type="ECO:0000256" key="1">
    <source>
        <dbReference type="ARBA" id="ARBA00004651"/>
    </source>
</evidence>
<evidence type="ECO:0000256" key="7">
    <source>
        <dbReference type="ARBA" id="ARBA00022795"/>
    </source>
</evidence>
<feature type="transmembrane region" description="Helical" evidence="13">
    <location>
        <begin position="149"/>
        <end position="168"/>
    </location>
</feature>
<dbReference type="InterPro" id="IPR006136">
    <property type="entry name" value="FlhB"/>
</dbReference>
<feature type="transmembrane region" description="Helical" evidence="13">
    <location>
        <begin position="188"/>
        <end position="210"/>
    </location>
</feature>
<accession>A0A7W9BAL2</accession>
<comment type="function">
    <text evidence="12 13">Required for formation of the rod structure in the basal body of the flagellar apparatus. Together with FliI and FliH, may constitute the export apparatus of flagellin.</text>
</comment>
<protein>
    <recommendedName>
        <fullName evidence="3 13">Flagellar biosynthetic protein FlhB</fullName>
    </recommendedName>
</protein>
<comment type="similarity">
    <text evidence="2 13">Belongs to the type III secretion exporter family.</text>
</comment>
<evidence type="ECO:0000313" key="15">
    <source>
        <dbReference type="EMBL" id="MBB5713643.1"/>
    </source>
</evidence>
<keyword evidence="8 13" id="KW-0653">Protein transport</keyword>
<dbReference type="Pfam" id="PF01312">
    <property type="entry name" value="Bac_export_2"/>
    <property type="match status" value="1"/>
</dbReference>
<dbReference type="RefSeq" id="WP_184054153.1">
    <property type="nucleotide sequence ID" value="NZ_JACIJK010000001.1"/>
</dbReference>
<keyword evidence="7 13" id="KW-1005">Bacterial flagellum biogenesis</keyword>
<proteinExistence type="inferred from homology"/>
<dbReference type="AlphaFoldDB" id="A0A7W9BAL2"/>
<dbReference type="GO" id="GO:0005886">
    <property type="term" value="C:plasma membrane"/>
    <property type="evidence" value="ECO:0007669"/>
    <property type="project" value="UniProtKB-SubCell"/>
</dbReference>
<dbReference type="Gene3D" id="6.10.250.2080">
    <property type="match status" value="1"/>
</dbReference>
<feature type="transmembrane region" description="Helical" evidence="13">
    <location>
        <begin position="88"/>
        <end position="109"/>
    </location>
</feature>
<keyword evidence="6 13" id="KW-0812">Transmembrane</keyword>
<evidence type="ECO:0000256" key="14">
    <source>
        <dbReference type="SAM" id="MobiDB-lite"/>
    </source>
</evidence>
<comment type="caution">
    <text evidence="15">The sequence shown here is derived from an EMBL/GenBank/DDBJ whole genome shotgun (WGS) entry which is preliminary data.</text>
</comment>
<keyword evidence="9 13" id="KW-1133">Transmembrane helix</keyword>
<dbReference type="Proteomes" id="UP000546200">
    <property type="component" value="Unassembled WGS sequence"/>
</dbReference>
<sequence>MADDKDQKTHDPTEKKLSDAREKGDIAQAPEMRHAAIFSAALVVTGGMGVWTFSRMGHLLLRLWGRAEDYRFSPEGAESLATGILSQLFAVLAPLLGTLVAFALLGGMLQGRPTLSWSRVAPKWSKLSPLSGAQRLLGKRALVEFGKTLAKVSAVSAVSAMVIWPRAIALDGIVGADPTTIGSTAGHLIVMLLKAVAALVGAIALFDLIYQRQSWLSRMRMSLQEIKDEHKQSEGDPKIKAKIRAIGMQRSRKRMMAAVPTASVIVTNPTHYAVALKYDHGKMGAPVVVAKGVDAVALRIREVATSAGVPIMENRPLARALYAAVEVDRPVPPEHYAAVAEVIGYVMRLAKRTG</sequence>
<keyword evidence="15" id="KW-0966">Cell projection</keyword>
<dbReference type="GO" id="GO:0009306">
    <property type="term" value="P:protein secretion"/>
    <property type="evidence" value="ECO:0007669"/>
    <property type="project" value="InterPro"/>
</dbReference>
<gene>
    <name evidence="13" type="primary">flhB</name>
    <name evidence="15" type="ORF">FHS94_000462</name>
</gene>
<evidence type="ECO:0000313" key="16">
    <source>
        <dbReference type="Proteomes" id="UP000546200"/>
    </source>
</evidence>
<dbReference type="Gene3D" id="3.40.1690.10">
    <property type="entry name" value="secretion proteins EscU"/>
    <property type="match status" value="1"/>
</dbReference>
<keyword evidence="15" id="KW-0282">Flagellum</keyword>
<keyword evidence="11 13" id="KW-1006">Bacterial flagellum protein export</keyword>
<dbReference type="SUPFAM" id="SSF160544">
    <property type="entry name" value="EscU C-terminal domain-like"/>
    <property type="match status" value="1"/>
</dbReference>
<dbReference type="PANTHER" id="PTHR30531">
    <property type="entry name" value="FLAGELLAR BIOSYNTHETIC PROTEIN FLHB"/>
    <property type="match status" value="1"/>
</dbReference>
<evidence type="ECO:0000256" key="4">
    <source>
        <dbReference type="ARBA" id="ARBA00022448"/>
    </source>
</evidence>
<dbReference type="InterPro" id="IPR029025">
    <property type="entry name" value="T3SS_substrate_exporter_C"/>
</dbReference>
<evidence type="ECO:0000256" key="6">
    <source>
        <dbReference type="ARBA" id="ARBA00022692"/>
    </source>
</evidence>
<dbReference type="EMBL" id="JACIJK010000001">
    <property type="protein sequence ID" value="MBB5713643.1"/>
    <property type="molecule type" value="Genomic_DNA"/>
</dbReference>
<feature type="transmembrane region" description="Helical" evidence="13">
    <location>
        <begin position="35"/>
        <end position="54"/>
    </location>
</feature>
<evidence type="ECO:0000256" key="13">
    <source>
        <dbReference type="RuleBase" id="RU364091"/>
    </source>
</evidence>
<organism evidence="15 16">
    <name type="scientific">Sphingomonas aerophila</name>
    <dbReference type="NCBI Taxonomy" id="1344948"/>
    <lineage>
        <taxon>Bacteria</taxon>
        <taxon>Pseudomonadati</taxon>
        <taxon>Pseudomonadota</taxon>
        <taxon>Alphaproteobacteria</taxon>
        <taxon>Sphingomonadales</taxon>
        <taxon>Sphingomonadaceae</taxon>
        <taxon>Sphingomonas</taxon>
    </lineage>
</organism>
<dbReference type="GO" id="GO:0044780">
    <property type="term" value="P:bacterial-type flagellum assembly"/>
    <property type="evidence" value="ECO:0007669"/>
    <property type="project" value="InterPro"/>
</dbReference>
<dbReference type="NCBIfam" id="TIGR00328">
    <property type="entry name" value="flhB"/>
    <property type="match status" value="1"/>
</dbReference>
<name>A0A7W9BAL2_9SPHN</name>
<dbReference type="InterPro" id="IPR006135">
    <property type="entry name" value="T3SS_substrate_exporter"/>
</dbReference>
<comment type="subcellular location">
    <subcellularLocation>
        <location evidence="1">Cell membrane</location>
        <topology evidence="1">Multi-pass membrane protein</topology>
    </subcellularLocation>
</comment>
<evidence type="ECO:0000256" key="12">
    <source>
        <dbReference type="ARBA" id="ARBA00025078"/>
    </source>
</evidence>